<keyword evidence="3" id="KW-1185">Reference proteome</keyword>
<feature type="region of interest" description="Disordered" evidence="1">
    <location>
        <begin position="93"/>
        <end position="114"/>
    </location>
</feature>
<accession>A0AAV2MYK1</accession>
<dbReference type="AlphaFoldDB" id="A0AAV2MYK1"/>
<evidence type="ECO:0000313" key="3">
    <source>
        <dbReference type="Proteomes" id="UP001497644"/>
    </source>
</evidence>
<proteinExistence type="predicted"/>
<evidence type="ECO:0000313" key="2">
    <source>
        <dbReference type="EMBL" id="CAL1672126.1"/>
    </source>
</evidence>
<organism evidence="2 3">
    <name type="scientific">Lasius platythorax</name>
    <dbReference type="NCBI Taxonomy" id="488582"/>
    <lineage>
        <taxon>Eukaryota</taxon>
        <taxon>Metazoa</taxon>
        <taxon>Ecdysozoa</taxon>
        <taxon>Arthropoda</taxon>
        <taxon>Hexapoda</taxon>
        <taxon>Insecta</taxon>
        <taxon>Pterygota</taxon>
        <taxon>Neoptera</taxon>
        <taxon>Endopterygota</taxon>
        <taxon>Hymenoptera</taxon>
        <taxon>Apocrita</taxon>
        <taxon>Aculeata</taxon>
        <taxon>Formicoidea</taxon>
        <taxon>Formicidae</taxon>
        <taxon>Formicinae</taxon>
        <taxon>Lasius</taxon>
        <taxon>Lasius</taxon>
    </lineage>
</organism>
<reference evidence="2" key="1">
    <citation type="submission" date="2024-04" db="EMBL/GenBank/DDBJ databases">
        <authorList>
            <consortium name="Molecular Ecology Group"/>
        </authorList>
    </citation>
    <scope>NUCLEOTIDE SEQUENCE</scope>
</reference>
<evidence type="ECO:0000256" key="1">
    <source>
        <dbReference type="SAM" id="MobiDB-lite"/>
    </source>
</evidence>
<protein>
    <submittedName>
        <fullName evidence="2">Uncharacterized protein</fullName>
    </submittedName>
</protein>
<gene>
    <name evidence="2" type="ORF">LPLAT_LOCUS5532</name>
</gene>
<comment type="caution">
    <text evidence="2">The sequence shown here is derived from an EMBL/GenBank/DDBJ whole genome shotgun (WGS) entry which is preliminary data.</text>
</comment>
<dbReference type="EMBL" id="CAXIPU020000446">
    <property type="protein sequence ID" value="CAL1672126.1"/>
    <property type="molecule type" value="Genomic_DNA"/>
</dbReference>
<name>A0AAV2MYK1_9HYME</name>
<sequence>MPGRTTSSPLRRRQRGESDADYSTPLAPPSSCHPILFLMEDFVPSGGFLGPYGLLAESPDLETLPLHGFTSVRTGSTLAADKRSPSLLVKPTERTHSSRLNMCSAGLPRSAHSRHLDRTKHRTAWWPEAPQR</sequence>
<dbReference type="Proteomes" id="UP001497644">
    <property type="component" value="Unassembled WGS sequence"/>
</dbReference>
<feature type="region of interest" description="Disordered" evidence="1">
    <location>
        <begin position="1"/>
        <end position="28"/>
    </location>
</feature>